<evidence type="ECO:0000313" key="2">
    <source>
        <dbReference type="Proteomes" id="UP000321595"/>
    </source>
</evidence>
<keyword evidence="2" id="KW-1185">Reference proteome</keyword>
<dbReference type="RefSeq" id="WP_146960627.1">
    <property type="nucleotide sequence ID" value="NZ_CP042467.1"/>
</dbReference>
<gene>
    <name evidence="1" type="ORF">FRD01_13955</name>
</gene>
<dbReference type="PROSITE" id="PS51257">
    <property type="entry name" value="PROKAR_LIPOPROTEIN"/>
    <property type="match status" value="1"/>
</dbReference>
<dbReference type="Gene3D" id="2.60.40.10">
    <property type="entry name" value="Immunoglobulins"/>
    <property type="match status" value="1"/>
</dbReference>
<proteinExistence type="predicted"/>
<organism evidence="1 2">
    <name type="scientific">Microvenator marinus</name>
    <dbReference type="NCBI Taxonomy" id="2600177"/>
    <lineage>
        <taxon>Bacteria</taxon>
        <taxon>Deltaproteobacteria</taxon>
        <taxon>Bradymonadales</taxon>
        <taxon>Microvenatoraceae</taxon>
        <taxon>Microvenator</taxon>
    </lineage>
</organism>
<protein>
    <submittedName>
        <fullName evidence="1">Uncharacterized protein</fullName>
    </submittedName>
</protein>
<dbReference type="AlphaFoldDB" id="A0A5B8XRZ1"/>
<dbReference type="Proteomes" id="UP000321595">
    <property type="component" value="Chromosome"/>
</dbReference>
<dbReference type="InterPro" id="IPR013783">
    <property type="entry name" value="Ig-like_fold"/>
</dbReference>
<reference evidence="1 2" key="1">
    <citation type="submission" date="2019-08" db="EMBL/GenBank/DDBJ databases">
        <authorList>
            <person name="Liang Q."/>
        </authorList>
    </citation>
    <scope>NUCLEOTIDE SEQUENCE [LARGE SCALE GENOMIC DNA]</scope>
    <source>
        <strain evidence="1 2">V1718</strain>
    </source>
</reference>
<evidence type="ECO:0000313" key="1">
    <source>
        <dbReference type="EMBL" id="QED28314.1"/>
    </source>
</evidence>
<accession>A0A5B8XRZ1</accession>
<dbReference type="KEGG" id="bbae:FRD01_13955"/>
<dbReference type="EMBL" id="CP042467">
    <property type="protein sequence ID" value="QED28314.1"/>
    <property type="molecule type" value="Genomic_DNA"/>
</dbReference>
<name>A0A5B8XRZ1_9DELT</name>
<sequence>MKRILCAMCLVLGLGCGEEEPPPNVPVIGSPQVLCEGGSTGEYPTVSEVSVVVTDDDRDLVSSSVTGFINGLSMDTLADDDADDRFTWTPPVEFTPPLVCNAEFTIVIAASDAGGRTTEETLVVEGNEVQ</sequence>